<dbReference type="AlphaFoldDB" id="A0A7U2HWW8"/>
<protein>
    <submittedName>
        <fullName evidence="1">Uncharacterized protein</fullName>
    </submittedName>
</protein>
<evidence type="ECO:0000313" key="2">
    <source>
        <dbReference type="Proteomes" id="UP000663193"/>
    </source>
</evidence>
<gene>
    <name evidence="1" type="ORF">JI435_403730</name>
</gene>
<organism evidence="1 2">
    <name type="scientific">Phaeosphaeria nodorum (strain SN15 / ATCC MYA-4574 / FGSC 10173)</name>
    <name type="common">Glume blotch fungus</name>
    <name type="synonym">Parastagonospora nodorum</name>
    <dbReference type="NCBI Taxonomy" id="321614"/>
    <lineage>
        <taxon>Eukaryota</taxon>
        <taxon>Fungi</taxon>
        <taxon>Dikarya</taxon>
        <taxon>Ascomycota</taxon>
        <taxon>Pezizomycotina</taxon>
        <taxon>Dothideomycetes</taxon>
        <taxon>Pleosporomycetidae</taxon>
        <taxon>Pleosporales</taxon>
        <taxon>Pleosporineae</taxon>
        <taxon>Phaeosphaeriaceae</taxon>
        <taxon>Parastagonospora</taxon>
    </lineage>
</organism>
<evidence type="ECO:0000313" key="1">
    <source>
        <dbReference type="EMBL" id="QRC93389.1"/>
    </source>
</evidence>
<keyword evidence="2" id="KW-1185">Reference proteome</keyword>
<dbReference type="VEuPathDB" id="FungiDB:JI435_403730"/>
<accession>A0A7U2HWW8</accession>
<dbReference type="Proteomes" id="UP000663193">
    <property type="component" value="Chromosome 3"/>
</dbReference>
<sequence length="63" mass="6979">MMVRMRALASKSTARCCNNLCAPCLNLNCHPRRTIISHASLTKVRAPIAFSDVQKVLKVVQLV</sequence>
<dbReference type="EMBL" id="CP069025">
    <property type="protein sequence ID" value="QRC93389.1"/>
    <property type="molecule type" value="Genomic_DNA"/>
</dbReference>
<proteinExistence type="predicted"/>
<reference evidence="2" key="1">
    <citation type="journal article" date="2021" name="BMC Genomics">
        <title>Chromosome-level genome assembly and manually-curated proteome of model necrotroph Parastagonospora nodorum Sn15 reveals a genome-wide trove of candidate effector homologs, and redundancy of virulence-related functions within an accessory chromosome.</title>
        <authorList>
            <person name="Bertazzoni S."/>
            <person name="Jones D.A.B."/>
            <person name="Phan H.T."/>
            <person name="Tan K.-C."/>
            <person name="Hane J.K."/>
        </authorList>
    </citation>
    <scope>NUCLEOTIDE SEQUENCE [LARGE SCALE GENOMIC DNA]</scope>
    <source>
        <strain evidence="2">SN15 / ATCC MYA-4574 / FGSC 10173)</strain>
    </source>
</reference>
<name>A0A7U2HWW8_PHANO</name>